<dbReference type="EMBL" id="CAEZTM010000049">
    <property type="protein sequence ID" value="CAB4575847.1"/>
    <property type="molecule type" value="Genomic_DNA"/>
</dbReference>
<evidence type="ECO:0000256" key="4">
    <source>
        <dbReference type="ARBA" id="ARBA00022475"/>
    </source>
</evidence>
<dbReference type="InterPro" id="IPR000515">
    <property type="entry name" value="MetI-like"/>
</dbReference>
<keyword evidence="4" id="KW-1003">Cell membrane</keyword>
<organism evidence="10">
    <name type="scientific">freshwater metagenome</name>
    <dbReference type="NCBI Taxonomy" id="449393"/>
    <lineage>
        <taxon>unclassified sequences</taxon>
        <taxon>metagenomes</taxon>
        <taxon>ecological metagenomes</taxon>
    </lineage>
</organism>
<dbReference type="PANTHER" id="PTHR42929:SF1">
    <property type="entry name" value="INNER MEMBRANE ABC TRANSPORTER PERMEASE PROTEIN YDCU-RELATED"/>
    <property type="match status" value="1"/>
</dbReference>
<keyword evidence="6 8" id="KW-1133">Transmembrane helix</keyword>
<dbReference type="PANTHER" id="PTHR42929">
    <property type="entry name" value="INNER MEMBRANE ABC TRANSPORTER PERMEASE PROTEIN YDCU-RELATED-RELATED"/>
    <property type="match status" value="1"/>
</dbReference>
<comment type="subcellular location">
    <subcellularLocation>
        <location evidence="1">Cell membrane</location>
        <topology evidence="1">Multi-pass membrane protein</topology>
    </subcellularLocation>
</comment>
<comment type="similarity">
    <text evidence="2">Belongs to the binding-protein-dependent transport system permease family. CysTW subfamily.</text>
</comment>
<keyword evidence="7 8" id="KW-0472">Membrane</keyword>
<dbReference type="InterPro" id="IPR035906">
    <property type="entry name" value="MetI-like_sf"/>
</dbReference>
<gene>
    <name evidence="10" type="ORF">UFOPK1684_01034</name>
</gene>
<feature type="transmembrane region" description="Helical" evidence="8">
    <location>
        <begin position="279"/>
        <end position="299"/>
    </location>
</feature>
<dbReference type="GO" id="GO:0005886">
    <property type="term" value="C:plasma membrane"/>
    <property type="evidence" value="ECO:0007669"/>
    <property type="project" value="UniProtKB-SubCell"/>
</dbReference>
<feature type="transmembrane region" description="Helical" evidence="8">
    <location>
        <begin position="28"/>
        <end position="52"/>
    </location>
</feature>
<keyword evidence="5 8" id="KW-0812">Transmembrane</keyword>
<dbReference type="CDD" id="cd06261">
    <property type="entry name" value="TM_PBP2"/>
    <property type="match status" value="1"/>
</dbReference>
<feature type="transmembrane region" description="Helical" evidence="8">
    <location>
        <begin position="223"/>
        <end position="245"/>
    </location>
</feature>
<feature type="transmembrane region" description="Helical" evidence="8">
    <location>
        <begin position="118"/>
        <end position="140"/>
    </location>
</feature>
<evidence type="ECO:0000313" key="10">
    <source>
        <dbReference type="EMBL" id="CAB4575847.1"/>
    </source>
</evidence>
<protein>
    <submittedName>
        <fullName evidence="10">Unannotated protein</fullName>
    </submittedName>
</protein>
<sequence>MAFGAFQSSVGAGAPSGAALVQRKSPVALLLLLPGVLYLILFFLTPLLSLVLTSFQEPVPGGFIGEFQNSFRWENYTLVIETYWPHISRSFIYALVATFFALVIGYPIAYVIGVKLRAYPLLQALALVLVIAPFFISFLLRTLAWKQIFADEGWLMSALKGLQLIPAEAYFTGTPAAVIFGLTYNFIPFMTLPIYTSLEKLDLRYVEAGGDLYAHPITVFRTITFPLSLPGVLSGVLLTFIPAAGDYINASRDFLGSTDTQMIGNVIEANFLVLQNFPAAAALSLLLMGAILVLVSAYVKRSGTDELL</sequence>
<evidence type="ECO:0000256" key="1">
    <source>
        <dbReference type="ARBA" id="ARBA00004651"/>
    </source>
</evidence>
<evidence type="ECO:0000256" key="6">
    <source>
        <dbReference type="ARBA" id="ARBA00022989"/>
    </source>
</evidence>
<dbReference type="AlphaFoldDB" id="A0A6J6EID0"/>
<dbReference type="GO" id="GO:0055085">
    <property type="term" value="P:transmembrane transport"/>
    <property type="evidence" value="ECO:0007669"/>
    <property type="project" value="InterPro"/>
</dbReference>
<dbReference type="SUPFAM" id="SSF161098">
    <property type="entry name" value="MetI-like"/>
    <property type="match status" value="1"/>
</dbReference>
<evidence type="ECO:0000256" key="3">
    <source>
        <dbReference type="ARBA" id="ARBA00022448"/>
    </source>
</evidence>
<evidence type="ECO:0000256" key="2">
    <source>
        <dbReference type="ARBA" id="ARBA00007069"/>
    </source>
</evidence>
<evidence type="ECO:0000256" key="5">
    <source>
        <dbReference type="ARBA" id="ARBA00022692"/>
    </source>
</evidence>
<feature type="transmembrane region" description="Helical" evidence="8">
    <location>
        <begin position="91"/>
        <end position="112"/>
    </location>
</feature>
<evidence type="ECO:0000256" key="8">
    <source>
        <dbReference type="SAM" id="Phobius"/>
    </source>
</evidence>
<dbReference type="PROSITE" id="PS50928">
    <property type="entry name" value="ABC_TM1"/>
    <property type="match status" value="1"/>
</dbReference>
<dbReference type="Gene3D" id="1.10.3720.10">
    <property type="entry name" value="MetI-like"/>
    <property type="match status" value="1"/>
</dbReference>
<evidence type="ECO:0000259" key="9">
    <source>
        <dbReference type="PROSITE" id="PS50928"/>
    </source>
</evidence>
<reference evidence="10" key="1">
    <citation type="submission" date="2020-05" db="EMBL/GenBank/DDBJ databases">
        <authorList>
            <person name="Chiriac C."/>
            <person name="Salcher M."/>
            <person name="Ghai R."/>
            <person name="Kavagutti S V."/>
        </authorList>
    </citation>
    <scope>NUCLEOTIDE SEQUENCE</scope>
</reference>
<keyword evidence="3" id="KW-0813">Transport</keyword>
<proteinExistence type="inferred from homology"/>
<name>A0A6J6EID0_9ZZZZ</name>
<evidence type="ECO:0000256" key="7">
    <source>
        <dbReference type="ARBA" id="ARBA00023136"/>
    </source>
</evidence>
<feature type="domain" description="ABC transmembrane type-1" evidence="9">
    <location>
        <begin position="87"/>
        <end position="298"/>
    </location>
</feature>
<accession>A0A6J6EID0</accession>